<dbReference type="GO" id="GO:0005576">
    <property type="term" value="C:extracellular region"/>
    <property type="evidence" value="ECO:0007669"/>
    <property type="project" value="TreeGrafter"/>
</dbReference>
<keyword evidence="2 7" id="KW-0378">Hydrolase</keyword>
<dbReference type="PANTHER" id="PTHR31297:SF41">
    <property type="entry name" value="ENDOGLUCANASE, PUTATIVE (AFU_ORTHOLOGUE AFUA_5G01830)-RELATED"/>
    <property type="match status" value="1"/>
</dbReference>
<sequence>MKKIVMILAAAAQFAWASAQVAPADRRMTKMELTASQLAHYMAPGVNLGNTMEACNWNDIFTNNAGLKSETSWQNDKTSESYIRSLKKQGFNSLRIPTSWVAGHIVDKEKMTIDPAWMLRIKEIVDYGLNAGLCVIINEHWDGGWMEHDAFTNLANVSEHKEMYRKLWVNIAKQFKDYDQRLLFAALNEPGVGGGSPLAKGEMLAPDSKEFADRLLEYEQVFLDAVRSTGGKNAKRVLIMQCPKTEIDLAEKDTYDIARLKDSAKNRLMAEVHFYDPYIFTLMDKDADWGKVALYWKGHAPADDQGRTVNTIWYDNKNVDAYQHITNQVMKMKKKFVDKGYPVVIGEYGANRKDASLYGGNQKLHDESMMSWYSSVTAEMLKAGLIPYVWDINVQPLPHMTLFNRAKEVVSDSYIFKGVMDGAEIGMETYHKIYPKP</sequence>
<protein>
    <submittedName>
        <fullName evidence="10">Glycoside hydrolase family 5 protein</fullName>
    </submittedName>
</protein>
<proteinExistence type="inferred from homology"/>
<keyword evidence="6" id="KW-0624">Polysaccharide degradation</keyword>
<evidence type="ECO:0000313" key="11">
    <source>
        <dbReference type="Proteomes" id="UP000480425"/>
    </source>
</evidence>
<dbReference type="Pfam" id="PF00150">
    <property type="entry name" value="Cellulase"/>
    <property type="match status" value="1"/>
</dbReference>
<feature type="signal peptide" evidence="8">
    <location>
        <begin position="1"/>
        <end position="17"/>
    </location>
</feature>
<dbReference type="InterPro" id="IPR050386">
    <property type="entry name" value="Glycosyl_hydrolase_5"/>
</dbReference>
<dbReference type="OrthoDB" id="9800955at2"/>
<evidence type="ECO:0000256" key="1">
    <source>
        <dbReference type="ARBA" id="ARBA00005641"/>
    </source>
</evidence>
<evidence type="ECO:0000256" key="6">
    <source>
        <dbReference type="ARBA" id="ARBA00023326"/>
    </source>
</evidence>
<dbReference type="AlphaFoldDB" id="A0A6G1U553"/>
<keyword evidence="8" id="KW-0732">Signal</keyword>
<feature type="chain" id="PRO_5026178345" evidence="8">
    <location>
        <begin position="18"/>
        <end position="437"/>
    </location>
</feature>
<dbReference type="SUPFAM" id="SSF51445">
    <property type="entry name" value="(Trans)glycosidases"/>
    <property type="match status" value="1"/>
</dbReference>
<evidence type="ECO:0000256" key="8">
    <source>
        <dbReference type="SAM" id="SignalP"/>
    </source>
</evidence>
<keyword evidence="4" id="KW-0119">Carbohydrate metabolism</keyword>
<dbReference type="EMBL" id="VZCB01000099">
    <property type="protein sequence ID" value="MQN82160.1"/>
    <property type="molecule type" value="Genomic_DNA"/>
</dbReference>
<evidence type="ECO:0000313" key="10">
    <source>
        <dbReference type="EMBL" id="MQN82160.1"/>
    </source>
</evidence>
<gene>
    <name evidence="10" type="ORF">F7D73_14675</name>
</gene>
<dbReference type="GO" id="GO:0008422">
    <property type="term" value="F:beta-glucosidase activity"/>
    <property type="evidence" value="ECO:0007669"/>
    <property type="project" value="TreeGrafter"/>
</dbReference>
<evidence type="ECO:0000256" key="3">
    <source>
        <dbReference type="ARBA" id="ARBA00023001"/>
    </source>
</evidence>
<evidence type="ECO:0000256" key="5">
    <source>
        <dbReference type="ARBA" id="ARBA00023295"/>
    </source>
</evidence>
<name>A0A6G1U553_9BACT</name>
<feature type="domain" description="Glycoside hydrolase family 5" evidence="9">
    <location>
        <begin position="69"/>
        <end position="390"/>
    </location>
</feature>
<dbReference type="GO" id="GO:0009986">
    <property type="term" value="C:cell surface"/>
    <property type="evidence" value="ECO:0007669"/>
    <property type="project" value="TreeGrafter"/>
</dbReference>
<dbReference type="GO" id="GO:0030245">
    <property type="term" value="P:cellulose catabolic process"/>
    <property type="evidence" value="ECO:0007669"/>
    <property type="project" value="UniProtKB-KW"/>
</dbReference>
<keyword evidence="3" id="KW-0136">Cellulose degradation</keyword>
<dbReference type="Proteomes" id="UP000480425">
    <property type="component" value="Unassembled WGS sequence"/>
</dbReference>
<dbReference type="PANTHER" id="PTHR31297">
    <property type="entry name" value="GLUCAN ENDO-1,6-BETA-GLUCOSIDASE B"/>
    <property type="match status" value="1"/>
</dbReference>
<dbReference type="InterPro" id="IPR017853">
    <property type="entry name" value="GH"/>
</dbReference>
<evidence type="ECO:0000256" key="2">
    <source>
        <dbReference type="ARBA" id="ARBA00022801"/>
    </source>
</evidence>
<evidence type="ECO:0000259" key="9">
    <source>
        <dbReference type="Pfam" id="PF00150"/>
    </source>
</evidence>
<accession>A0A6G1U553</accession>
<comment type="caution">
    <text evidence="10">The sequence shown here is derived from an EMBL/GenBank/DDBJ whole genome shotgun (WGS) entry which is preliminary data.</text>
</comment>
<organism evidence="10 11">
    <name type="scientific">Segatella copri</name>
    <dbReference type="NCBI Taxonomy" id="165179"/>
    <lineage>
        <taxon>Bacteria</taxon>
        <taxon>Pseudomonadati</taxon>
        <taxon>Bacteroidota</taxon>
        <taxon>Bacteroidia</taxon>
        <taxon>Bacteroidales</taxon>
        <taxon>Prevotellaceae</taxon>
        <taxon>Segatella</taxon>
    </lineage>
</organism>
<comment type="similarity">
    <text evidence="1 7">Belongs to the glycosyl hydrolase 5 (cellulase A) family.</text>
</comment>
<evidence type="ECO:0000256" key="4">
    <source>
        <dbReference type="ARBA" id="ARBA00023277"/>
    </source>
</evidence>
<evidence type="ECO:0000256" key="7">
    <source>
        <dbReference type="RuleBase" id="RU361153"/>
    </source>
</evidence>
<reference evidence="10 11" key="1">
    <citation type="submission" date="2019-09" db="EMBL/GenBank/DDBJ databases">
        <title>Distinct polysaccharide growth profiles of human intestinal Prevotella copri isolates.</title>
        <authorList>
            <person name="Fehlner-Peach H."/>
            <person name="Magnabosco C."/>
            <person name="Raghavan V."/>
            <person name="Scher J.U."/>
            <person name="Tett A."/>
            <person name="Cox L.M."/>
            <person name="Gottsegen C."/>
            <person name="Watters A."/>
            <person name="Wiltshire- Gordon J.D."/>
            <person name="Segata N."/>
            <person name="Bonneau R."/>
            <person name="Littman D.R."/>
        </authorList>
    </citation>
    <scope>NUCLEOTIDE SEQUENCE [LARGE SCALE GENOMIC DNA]</scope>
    <source>
        <strain evidence="11">iA622</strain>
    </source>
</reference>
<dbReference type="Gene3D" id="3.20.20.80">
    <property type="entry name" value="Glycosidases"/>
    <property type="match status" value="1"/>
</dbReference>
<keyword evidence="5 7" id="KW-0326">Glycosidase</keyword>
<dbReference type="RefSeq" id="WP_153125888.1">
    <property type="nucleotide sequence ID" value="NZ_VZCB01000099.1"/>
</dbReference>
<dbReference type="InterPro" id="IPR001547">
    <property type="entry name" value="Glyco_hydro_5"/>
</dbReference>